<feature type="domain" description="Signal transduction histidine kinase internal region" evidence="2">
    <location>
        <begin position="368"/>
        <end position="440"/>
    </location>
</feature>
<keyword evidence="1" id="KW-0472">Membrane</keyword>
<dbReference type="PANTHER" id="PTHR34220">
    <property type="entry name" value="SENSOR HISTIDINE KINASE YPDA"/>
    <property type="match status" value="1"/>
</dbReference>
<dbReference type="InterPro" id="IPR010559">
    <property type="entry name" value="Sig_transdc_His_kin_internal"/>
</dbReference>
<organism evidence="3 4">
    <name type="scientific">Herbinix hemicellulosilytica</name>
    <dbReference type="NCBI Taxonomy" id="1564487"/>
    <lineage>
        <taxon>Bacteria</taxon>
        <taxon>Bacillati</taxon>
        <taxon>Bacillota</taxon>
        <taxon>Clostridia</taxon>
        <taxon>Lachnospirales</taxon>
        <taxon>Lachnospiraceae</taxon>
        <taxon>Herbinix</taxon>
    </lineage>
</organism>
<dbReference type="RefSeq" id="WP_158245844.1">
    <property type="nucleotide sequence ID" value="NZ_CVTD020000005.1"/>
</dbReference>
<sequence>MVFFRQKTAFSIKKVFYKYFISLFVCTSCVLIFYCIMFIRSSYRQMSNNANSAMRFYVNTLQTEMSEVSSFMQKLCYADNSFQLLTLEDLKGSDKVAIQYNITEMLKRHVAPYECIFVFNEENRVSMFAAGSSISLNNGSHKIYLLKESMRNYWFNQDMSQLNTWLIYHDENNSVLMKTLRLKDIYVCATLDLNNFNLIDESGTDASFFSYGFFNREKILTNEDFFAEMGITVNDLNDTIPTPLFSKYVIRTMPVENTDISLCFVFSSDYMWSFTQILVFVFILLTIITCGIIIYIIYSLNNILLYPINRINDATKLLEQNNPESFLANKDTNIIEYNNINNALAHLIEQKIVLNNEKQRETFEKDHARLQYYYAQTRSHFFVNCLKSLYNMLECGEYEKMRRILISLSNHFRYVFHDNLKLVTLESELREVNDYYNIIMLDQKNPIIIDQQVDESLHKYMVPSLLIQTFLENTAKYNRHNSKLIIFSIKISKTEINGVPVMQIHLTDNGVGYPPDILEKLNSSENDLFAKKHVGISNLKHRIGLIYKNNYRFAFYNSPSGGACALIYLPLLEETETMQ</sequence>
<dbReference type="SUPFAM" id="SSF55874">
    <property type="entry name" value="ATPase domain of HSP90 chaperone/DNA topoisomerase II/histidine kinase"/>
    <property type="match status" value="1"/>
</dbReference>
<dbReference type="PANTHER" id="PTHR34220:SF7">
    <property type="entry name" value="SENSOR HISTIDINE KINASE YPDA"/>
    <property type="match status" value="1"/>
</dbReference>
<name>A0A0H5SE46_HERHM</name>
<protein>
    <recommendedName>
        <fullName evidence="2">Signal transduction histidine kinase internal region domain-containing protein</fullName>
    </recommendedName>
</protein>
<dbReference type="AlphaFoldDB" id="A0A0H5SE46"/>
<proteinExistence type="predicted"/>
<keyword evidence="1" id="KW-1133">Transmembrane helix</keyword>
<dbReference type="Gene3D" id="3.30.565.10">
    <property type="entry name" value="Histidine kinase-like ATPase, C-terminal domain"/>
    <property type="match status" value="1"/>
</dbReference>
<evidence type="ECO:0000259" key="2">
    <source>
        <dbReference type="Pfam" id="PF06580"/>
    </source>
</evidence>
<evidence type="ECO:0000313" key="3">
    <source>
        <dbReference type="EMBL" id="CRZ33310.1"/>
    </source>
</evidence>
<dbReference type="GO" id="GO:0016020">
    <property type="term" value="C:membrane"/>
    <property type="evidence" value="ECO:0007669"/>
    <property type="project" value="InterPro"/>
</dbReference>
<accession>A0A0H5SE46</accession>
<keyword evidence="1" id="KW-0812">Transmembrane</keyword>
<dbReference type="Proteomes" id="UP000236497">
    <property type="component" value="Unassembled WGS sequence"/>
</dbReference>
<dbReference type="GO" id="GO:0000155">
    <property type="term" value="F:phosphorelay sensor kinase activity"/>
    <property type="evidence" value="ECO:0007669"/>
    <property type="project" value="InterPro"/>
</dbReference>
<evidence type="ECO:0000256" key="1">
    <source>
        <dbReference type="SAM" id="Phobius"/>
    </source>
</evidence>
<evidence type="ECO:0000313" key="4">
    <source>
        <dbReference type="Proteomes" id="UP000236497"/>
    </source>
</evidence>
<gene>
    <name evidence="3" type="ORF">HHT355_0095</name>
</gene>
<keyword evidence="4" id="KW-1185">Reference proteome</keyword>
<dbReference type="InterPro" id="IPR050640">
    <property type="entry name" value="Bact_2-comp_sensor_kinase"/>
</dbReference>
<feature type="transmembrane region" description="Helical" evidence="1">
    <location>
        <begin position="20"/>
        <end position="39"/>
    </location>
</feature>
<reference evidence="3 4" key="1">
    <citation type="submission" date="2015-06" db="EMBL/GenBank/DDBJ databases">
        <authorList>
            <person name="Wibberg Daniel"/>
        </authorList>
    </citation>
    <scope>NUCLEOTIDE SEQUENCE [LARGE SCALE GENOMIC DNA]</scope>
    <source>
        <strain evidence="3 4">T3/55T</strain>
    </source>
</reference>
<feature type="transmembrane region" description="Helical" evidence="1">
    <location>
        <begin position="277"/>
        <end position="298"/>
    </location>
</feature>
<dbReference type="InterPro" id="IPR036890">
    <property type="entry name" value="HATPase_C_sf"/>
</dbReference>
<dbReference type="EMBL" id="CVTD020000005">
    <property type="protein sequence ID" value="CRZ33310.1"/>
    <property type="molecule type" value="Genomic_DNA"/>
</dbReference>
<dbReference type="Pfam" id="PF06580">
    <property type="entry name" value="His_kinase"/>
    <property type="match status" value="1"/>
</dbReference>